<keyword evidence="3" id="KW-0812">Transmembrane</keyword>
<dbReference type="PROSITE" id="PS51034">
    <property type="entry name" value="ZP_2"/>
    <property type="match status" value="1"/>
</dbReference>
<keyword evidence="3" id="KW-1133">Transmembrane helix</keyword>
<organism evidence="5 6">
    <name type="scientific">Nicrophorus vespilloides</name>
    <name type="common">Boreal carrion beetle</name>
    <dbReference type="NCBI Taxonomy" id="110193"/>
    <lineage>
        <taxon>Eukaryota</taxon>
        <taxon>Metazoa</taxon>
        <taxon>Ecdysozoa</taxon>
        <taxon>Arthropoda</taxon>
        <taxon>Hexapoda</taxon>
        <taxon>Insecta</taxon>
        <taxon>Pterygota</taxon>
        <taxon>Neoptera</taxon>
        <taxon>Endopterygota</taxon>
        <taxon>Coleoptera</taxon>
        <taxon>Polyphaga</taxon>
        <taxon>Staphyliniformia</taxon>
        <taxon>Silphidae</taxon>
        <taxon>Nicrophorinae</taxon>
        <taxon>Nicrophorus</taxon>
    </lineage>
</organism>
<evidence type="ECO:0000313" key="6">
    <source>
        <dbReference type="RefSeq" id="XP_017781583.1"/>
    </source>
</evidence>
<dbReference type="RefSeq" id="XP_017781583.1">
    <property type="nucleotide sequence ID" value="XM_017926094.1"/>
</dbReference>
<evidence type="ECO:0000256" key="3">
    <source>
        <dbReference type="SAM" id="Phobius"/>
    </source>
</evidence>
<dbReference type="InterPro" id="IPR042235">
    <property type="entry name" value="ZP-C_dom"/>
</dbReference>
<dbReference type="Pfam" id="PF25057">
    <property type="entry name" value="CUT_N"/>
    <property type="match status" value="1"/>
</dbReference>
<evidence type="ECO:0000313" key="5">
    <source>
        <dbReference type="Proteomes" id="UP000695000"/>
    </source>
</evidence>
<dbReference type="PANTHER" id="PTHR46560:SF4">
    <property type="entry name" value="DUSKY"/>
    <property type="match status" value="1"/>
</dbReference>
<protein>
    <submittedName>
        <fullName evidence="6">Uncharacterized protein LOC108566283</fullName>
    </submittedName>
</protein>
<dbReference type="Proteomes" id="UP000695000">
    <property type="component" value="Unplaced"/>
</dbReference>
<sequence length="428" mass="47445">IPIHTSPIPTIIPEIHPHEASTLIPHHPPAEIVKTESPEETTEAQETEEITLNPQGDNELESSDENPSKIVESEDLKHPPHIHAIDVECAKDMMKINIEFNRKFDGIIYSKGFYSNSDCRYVAENSGDTKYSFTVSLNSCGTEFINGFDTEGQSYLENVLVLQNEAGIQEVWDTIRAVRCLWEGNLNKALSVALSVGMLSQEIVTFSGDTAMAKLDIQLGRGPFAPTANGLVKIGEVMTLVVSVTGDPGFDLQVKDCRAKDSDNNNNIVALTDDNGCVLKPKLFGAFQKTRNTGNSGASIMAYAFFNAFKFPDVMDLMIECNVELCKTDCDVCPDPGQKIDPGRRKRDIESNNTLGEPITMGRTLRIILPEDLSDGEEIINLNHRDVVCMSMFGFVIAAVILIFLLLVSTLFSAYIWMKHQRLILRKQ</sequence>
<dbReference type="InterPro" id="IPR056953">
    <property type="entry name" value="CUT_N"/>
</dbReference>
<name>A0ABM1N433_NICVS</name>
<feature type="region of interest" description="Disordered" evidence="2">
    <location>
        <begin position="35"/>
        <end position="68"/>
    </location>
</feature>
<keyword evidence="3" id="KW-0472">Membrane</keyword>
<dbReference type="Pfam" id="PF00100">
    <property type="entry name" value="Zona_pellucida"/>
    <property type="match status" value="1"/>
</dbReference>
<dbReference type="SMART" id="SM00241">
    <property type="entry name" value="ZP"/>
    <property type="match status" value="1"/>
</dbReference>
<feature type="compositionally biased region" description="Acidic residues" evidence="2">
    <location>
        <begin position="38"/>
        <end position="49"/>
    </location>
</feature>
<feature type="non-terminal residue" evidence="6">
    <location>
        <position position="1"/>
    </location>
</feature>
<dbReference type="InterPro" id="IPR055355">
    <property type="entry name" value="ZP-C"/>
</dbReference>
<keyword evidence="5" id="KW-1185">Reference proteome</keyword>
<feature type="transmembrane region" description="Helical" evidence="3">
    <location>
        <begin position="392"/>
        <end position="418"/>
    </location>
</feature>
<accession>A0ABM1N433</accession>
<evidence type="ECO:0000256" key="1">
    <source>
        <dbReference type="ARBA" id="ARBA00023157"/>
    </source>
</evidence>
<gene>
    <name evidence="6" type="primary">LOC108566283</name>
</gene>
<dbReference type="Gene3D" id="2.60.40.4100">
    <property type="entry name" value="Zona pellucida, ZP-C domain"/>
    <property type="match status" value="1"/>
</dbReference>
<dbReference type="Gene3D" id="2.60.40.3210">
    <property type="entry name" value="Zona pellucida, ZP-N domain"/>
    <property type="match status" value="1"/>
</dbReference>
<proteinExistence type="predicted"/>
<evidence type="ECO:0000256" key="2">
    <source>
        <dbReference type="SAM" id="MobiDB-lite"/>
    </source>
</evidence>
<evidence type="ECO:0000259" key="4">
    <source>
        <dbReference type="PROSITE" id="PS51034"/>
    </source>
</evidence>
<keyword evidence="1" id="KW-1015">Disulfide bond</keyword>
<dbReference type="PANTHER" id="PTHR46560">
    <property type="entry name" value="CYPHER, ISOFORM B"/>
    <property type="match status" value="1"/>
</dbReference>
<dbReference type="InterPro" id="IPR001507">
    <property type="entry name" value="ZP_dom"/>
</dbReference>
<feature type="domain" description="ZP" evidence="4">
    <location>
        <begin position="88"/>
        <end position="340"/>
    </location>
</feature>
<reference evidence="6" key="1">
    <citation type="submission" date="2025-08" db="UniProtKB">
        <authorList>
            <consortium name="RefSeq"/>
        </authorList>
    </citation>
    <scope>IDENTIFICATION</scope>
    <source>
        <tissue evidence="6">Whole Larva</tissue>
    </source>
</reference>
<dbReference type="GeneID" id="108566283"/>